<dbReference type="PANTHER" id="PTHR43542:SF1">
    <property type="entry name" value="METHYLTRANSFERASE"/>
    <property type="match status" value="1"/>
</dbReference>
<dbReference type="GO" id="GO:0008168">
    <property type="term" value="F:methyltransferase activity"/>
    <property type="evidence" value="ECO:0007669"/>
    <property type="project" value="UniProtKB-KW"/>
</dbReference>
<reference evidence="4" key="1">
    <citation type="journal article" date="2009" name="Environ. Microbiol.">
        <title>Contribution of mobile genetic elements to Desulfovibrio vulgaris genome plasticity.</title>
        <authorList>
            <person name="Walker C.B."/>
            <person name="Stolyar S."/>
            <person name="Chivian D."/>
            <person name="Pinel N."/>
            <person name="Gabster J.A."/>
            <person name="Dehal P.S."/>
            <person name="He Z."/>
            <person name="Yang Z.K."/>
            <person name="Yen H.C."/>
            <person name="Zhou J."/>
            <person name="Wall J.D."/>
            <person name="Hazen T.C."/>
            <person name="Arkin A.P."/>
            <person name="Stahl D.A."/>
        </authorList>
    </citation>
    <scope>NUCLEOTIDE SEQUENCE [LARGE SCALE GENOMIC DNA]</scope>
    <source>
        <strain evidence="4">DP4</strain>
    </source>
</reference>
<sequence>MRIIAGAYGGRLLKTVEGPGYRPAMSRVRESLFSMLSSRGVVWAGSRVLDLFAGSGSLAFEALSRGADEAWFVELNAKAAACIEKNATSLGIEPQRWRVLAEDITKVLGRRAAAPFDVVFIDPPYGEGRLAPTIRLMMRSRWLAPEGVVVAEVEAGLAFDAETVHDGLEVIADRTYGQTRIVIWTTKEAS</sequence>
<evidence type="ECO:0000256" key="2">
    <source>
        <dbReference type="ARBA" id="ARBA00022679"/>
    </source>
</evidence>
<dbReference type="SUPFAM" id="SSF53335">
    <property type="entry name" value="S-adenosyl-L-methionine-dependent methyltransferases"/>
    <property type="match status" value="1"/>
</dbReference>
<dbReference type="GO" id="GO:0031167">
    <property type="term" value="P:rRNA methylation"/>
    <property type="evidence" value="ECO:0007669"/>
    <property type="project" value="InterPro"/>
</dbReference>
<dbReference type="InterPro" id="IPR002052">
    <property type="entry name" value="DNA_methylase_N6_adenine_CS"/>
</dbReference>
<gene>
    <name evidence="3" type="ordered locus">Dvul_1600</name>
</gene>
<dbReference type="RefSeq" id="WP_010938823.1">
    <property type="nucleotide sequence ID" value="NC_008751.1"/>
</dbReference>
<dbReference type="PANTHER" id="PTHR43542">
    <property type="entry name" value="METHYLTRANSFERASE"/>
    <property type="match status" value="1"/>
</dbReference>
<keyword evidence="2 3" id="KW-0808">Transferase</keyword>
<dbReference type="PIRSF" id="PIRSF004553">
    <property type="entry name" value="CHP00095"/>
    <property type="match status" value="1"/>
</dbReference>
<dbReference type="InterPro" id="IPR004398">
    <property type="entry name" value="RNA_MeTrfase_RsmD"/>
</dbReference>
<dbReference type="AlphaFoldDB" id="A0A0H3A927"/>
<dbReference type="Pfam" id="PF03602">
    <property type="entry name" value="Cons_hypoth95"/>
    <property type="match status" value="1"/>
</dbReference>
<dbReference type="SMR" id="A0A0H3A927"/>
<proteinExistence type="predicted"/>
<dbReference type="Proteomes" id="UP000009173">
    <property type="component" value="Chromosome"/>
</dbReference>
<name>A0A0H3A927_NITV4</name>
<dbReference type="NCBIfam" id="TIGR00095">
    <property type="entry name" value="16S rRNA (guanine(966)-N(2))-methyltransferase RsmD"/>
    <property type="match status" value="1"/>
</dbReference>
<dbReference type="GO" id="GO:0003676">
    <property type="term" value="F:nucleic acid binding"/>
    <property type="evidence" value="ECO:0007669"/>
    <property type="project" value="InterPro"/>
</dbReference>
<dbReference type="EMBL" id="CP000527">
    <property type="protein sequence ID" value="ABM28617.1"/>
    <property type="molecule type" value="Genomic_DNA"/>
</dbReference>
<evidence type="ECO:0000256" key="1">
    <source>
        <dbReference type="ARBA" id="ARBA00022603"/>
    </source>
</evidence>
<dbReference type="KEGG" id="dvl:Dvul_1600"/>
<accession>A0A0H3A927</accession>
<evidence type="ECO:0000313" key="3">
    <source>
        <dbReference type="EMBL" id="ABM28617.1"/>
    </source>
</evidence>
<dbReference type="Gene3D" id="3.40.50.150">
    <property type="entry name" value="Vaccinia Virus protein VP39"/>
    <property type="match status" value="1"/>
</dbReference>
<dbReference type="InterPro" id="IPR029063">
    <property type="entry name" value="SAM-dependent_MTases_sf"/>
</dbReference>
<organism evidence="3 4">
    <name type="scientific">Nitratidesulfovibrio vulgaris (strain DP4)</name>
    <name type="common">Desulfovibrio vulgaris</name>
    <dbReference type="NCBI Taxonomy" id="391774"/>
    <lineage>
        <taxon>Bacteria</taxon>
        <taxon>Pseudomonadati</taxon>
        <taxon>Thermodesulfobacteriota</taxon>
        <taxon>Desulfovibrionia</taxon>
        <taxon>Desulfovibrionales</taxon>
        <taxon>Desulfovibrionaceae</taxon>
        <taxon>Nitratidesulfovibrio</taxon>
    </lineage>
</organism>
<dbReference type="CDD" id="cd02440">
    <property type="entry name" value="AdoMet_MTases"/>
    <property type="match status" value="1"/>
</dbReference>
<dbReference type="PROSITE" id="PS00092">
    <property type="entry name" value="N6_MTASE"/>
    <property type="match status" value="1"/>
</dbReference>
<keyword evidence="1 3" id="KW-0489">Methyltransferase</keyword>
<protein>
    <submittedName>
        <fullName evidence="3">Putative methyltransferase</fullName>
    </submittedName>
</protein>
<dbReference type="HOGENOM" id="CLU_075826_1_1_7"/>
<evidence type="ECO:0000313" key="4">
    <source>
        <dbReference type="Proteomes" id="UP000009173"/>
    </source>
</evidence>